<dbReference type="Proteomes" id="UP000577891">
    <property type="component" value="Unassembled WGS sequence"/>
</dbReference>
<dbReference type="RefSeq" id="WP_182979839.1">
    <property type="nucleotide sequence ID" value="NZ_BAABGB010000018.1"/>
</dbReference>
<accession>A0A7W4J2F8</accession>
<dbReference type="Pfam" id="PF10116">
    <property type="entry name" value="Host_attach"/>
    <property type="match status" value="1"/>
</dbReference>
<organism evidence="1 2">
    <name type="scientific">Gluconacetobacter asukensis</name>
    <dbReference type="NCBI Taxonomy" id="1017181"/>
    <lineage>
        <taxon>Bacteria</taxon>
        <taxon>Pseudomonadati</taxon>
        <taxon>Pseudomonadota</taxon>
        <taxon>Alphaproteobacteria</taxon>
        <taxon>Acetobacterales</taxon>
        <taxon>Acetobacteraceae</taxon>
        <taxon>Gluconacetobacter</taxon>
    </lineage>
</organism>
<keyword evidence="2" id="KW-1185">Reference proteome</keyword>
<evidence type="ECO:0000313" key="2">
    <source>
        <dbReference type="Proteomes" id="UP000577891"/>
    </source>
</evidence>
<gene>
    <name evidence="1" type="ORF">HLH35_14665</name>
</gene>
<reference evidence="1 2" key="1">
    <citation type="submission" date="2020-04" db="EMBL/GenBank/DDBJ databases">
        <title>Description of novel Gluconacetobacter.</title>
        <authorList>
            <person name="Sombolestani A."/>
        </authorList>
    </citation>
    <scope>NUCLEOTIDE SEQUENCE [LARGE SCALE GENOMIC DNA]</scope>
    <source>
        <strain evidence="1 2">LMG 27724</strain>
    </source>
</reference>
<evidence type="ECO:0008006" key="3">
    <source>
        <dbReference type="Google" id="ProtNLM"/>
    </source>
</evidence>
<proteinExistence type="predicted"/>
<sequence>MTTIDPVTYVVADAHTARLLRHEGPALHTIRHIAATERFAITIAETLNHGVTDGTISRFVLAAPGHLLHAIRAELTAAAQDRLILAEPKELAHLPDHELIDHFDIPATGWP</sequence>
<name>A0A7W4J2F8_9PROT</name>
<evidence type="ECO:0000313" key="1">
    <source>
        <dbReference type="EMBL" id="MBB2173344.1"/>
    </source>
</evidence>
<dbReference type="AlphaFoldDB" id="A0A7W4J2F8"/>
<comment type="caution">
    <text evidence="1">The sequence shown here is derived from an EMBL/GenBank/DDBJ whole genome shotgun (WGS) entry which is preliminary data.</text>
</comment>
<protein>
    <recommendedName>
        <fullName evidence="3">Protein required for attachment to host cells</fullName>
    </recommendedName>
</protein>
<dbReference type="InterPro" id="IPR019291">
    <property type="entry name" value="Host_attachment_protein"/>
</dbReference>
<dbReference type="EMBL" id="JABEQE010000013">
    <property type="protein sequence ID" value="MBB2173344.1"/>
    <property type="molecule type" value="Genomic_DNA"/>
</dbReference>